<feature type="region of interest" description="Disordered" evidence="1">
    <location>
        <begin position="340"/>
        <end position="471"/>
    </location>
</feature>
<feature type="region of interest" description="Disordered" evidence="1">
    <location>
        <begin position="881"/>
        <end position="1067"/>
    </location>
</feature>
<keyword evidence="4" id="KW-1185">Reference proteome</keyword>
<sequence length="1252" mass="137056">MADRLPQYPMMPNFNPALMQQQQAQQHQQLNQQQVQQAQQQQQQQDVHPSLSGFADQGRMWSQIQHQQQQFRSGGGDLSLQNNPQMMDLLRSQSLARVQGQQQQQQQLNSQQFGLGGQQMGNMGGGAGNQNIPQQQSFLDSNSNQPQQGNMPTGFPGTGAPNMQSPMSRNNMIQAFQASANQGDPNVARQLQLMLAQGQAQNNPTNLRLEQQRQQQSQHHQHHQAPNQSSGELFGQGMVDRRPSPAQANMQGPIGLGVPNSQQHQQQQQQRRINPAELADQAKKMRAQIQVQEQMLAQLTATRSMTPDPNFVNKMRQLSSEIKQKKEYLAKITQVFSMAMQHQQQQQQHMPQGANGPKPGTWSFNPNANAQMGHTQPQTLPQPGQSNVQPSPSNMHAQIQQGSHLIPPGISSRPPSGQPPHTQQHPGGPAPGRPFPNQMSPNLNPQFPFNISNVSSPPSIGPSGIQSTPSGNMSLPPPLEKNQFDSAYKNYCANHNIKHEPRLMNFEGREIDLYSLHTHVMQEGGWPKVHSQELWSLIGGRMGFVQFPGSDTEPPTAGPGVGQRLAEVYKAYLAEFDQVYITSVVDRRKKMQQQQAAAAQAQAMAAANGNGGPSQTQPRSVHGGHQMQMVVGYANQSVEELRRQGIQEKIIQFVEANRAQLQRMVMEQGMFRGHVQRPPEQHGMQGMSPPFHGSPIQQSSSPAVGLNPPFMPPQQQNGLLPIQGNNFMDNRQPQLPQQHPHPPNGNNAMNMSNPAFRAIRDQALAFIAKAKRDFATTNIPNMRGVDVPMEQRQEFNNLLLQLSRFVNEIDNKLAMYFVLLKSEDTINKLVAIIVTVNQQRNLLNSPTNNPRYLVGLDILRNMMSQVVSANEAISAYFSSQIRPQQGQPPLPPGGNMPLNNSTPDMSRPLVQSIPPQQLPSQPPNRPPVNLRAPPIKKQNASTPAAISTPTPPAYSASTPVASTPTPTQTASSPQAPKSPKTKAPAKPKNPPPKRRPSTASARNPPTPISHAAEQAQTPTPNGSSSTKRPREEDTFEASPGASGSSAANEPSPPKRIKTEWEGPPSDALVKKAEAVENVKTEEDASAFLEQMTELIKRVGEGQESISSDISDTLEMILKGCGTVPESSETALSSLSSLSGLGESNIPSSSSTKDEFIDFFDFSRYGAGDDDNDDDSKTPDLLPSSSANSSTNPSPESGTEADAGHHAPSSSDLLRLGNWKEIDGGESAYYQSGDWKWDSPMPTQEQPWAIFTS</sequence>
<gene>
    <name evidence="3" type="ORF">H0H81_008353</name>
</gene>
<feature type="region of interest" description="Disordered" evidence="1">
    <location>
        <begin position="19"/>
        <end position="83"/>
    </location>
</feature>
<dbReference type="Proteomes" id="UP000717328">
    <property type="component" value="Unassembled WGS sequence"/>
</dbReference>
<dbReference type="EMBL" id="JABCKI010000231">
    <property type="protein sequence ID" value="KAG5651516.1"/>
    <property type="molecule type" value="Genomic_DNA"/>
</dbReference>
<feature type="compositionally biased region" description="Low complexity" evidence="1">
    <location>
        <begin position="1125"/>
        <end position="1143"/>
    </location>
</feature>
<reference evidence="3" key="2">
    <citation type="submission" date="2021-10" db="EMBL/GenBank/DDBJ databases">
        <title>Phylogenomics reveals ancestral predisposition of the termite-cultivated fungus Termitomyces towards a domesticated lifestyle.</title>
        <authorList>
            <person name="Auxier B."/>
            <person name="Grum-Grzhimaylo A."/>
            <person name="Cardenas M.E."/>
            <person name="Lodge J.D."/>
            <person name="Laessoe T."/>
            <person name="Pedersen O."/>
            <person name="Smith M.E."/>
            <person name="Kuyper T.W."/>
            <person name="Franco-Molano E.A."/>
            <person name="Baroni T.J."/>
            <person name="Aanen D.K."/>
        </authorList>
    </citation>
    <scope>NUCLEOTIDE SEQUENCE</scope>
    <source>
        <strain evidence="3">D49</strain>
    </source>
</reference>
<accession>A0A9P7GK63</accession>
<feature type="compositionally biased region" description="Polar residues" evidence="1">
    <location>
        <begin position="1014"/>
        <end position="1026"/>
    </location>
</feature>
<feature type="compositionally biased region" description="Basic residues" evidence="1">
    <location>
        <begin position="979"/>
        <end position="996"/>
    </location>
</feature>
<dbReference type="SMART" id="SM00501">
    <property type="entry name" value="BRIGHT"/>
    <property type="match status" value="1"/>
</dbReference>
<evidence type="ECO:0000313" key="3">
    <source>
        <dbReference type="EMBL" id="KAG5651516.1"/>
    </source>
</evidence>
<dbReference type="SUPFAM" id="SSF46774">
    <property type="entry name" value="ARID-like"/>
    <property type="match status" value="1"/>
</dbReference>
<dbReference type="AlphaFoldDB" id="A0A9P7GK63"/>
<feature type="compositionally biased region" description="Low complexity" evidence="1">
    <location>
        <begin position="940"/>
        <end position="978"/>
    </location>
</feature>
<feature type="compositionally biased region" description="Polar residues" evidence="1">
    <location>
        <begin position="132"/>
        <end position="151"/>
    </location>
</feature>
<feature type="region of interest" description="Disordered" evidence="1">
    <location>
        <begin position="209"/>
        <end position="274"/>
    </location>
</feature>
<dbReference type="CDD" id="cd16100">
    <property type="entry name" value="ARID"/>
    <property type="match status" value="1"/>
</dbReference>
<dbReference type="OrthoDB" id="1938591at2759"/>
<dbReference type="Gene3D" id="1.10.150.60">
    <property type="entry name" value="ARID DNA-binding domain"/>
    <property type="match status" value="1"/>
</dbReference>
<feature type="domain" description="ARID" evidence="2">
    <location>
        <begin position="478"/>
        <end position="581"/>
    </location>
</feature>
<feature type="region of interest" description="Disordered" evidence="1">
    <location>
        <begin position="730"/>
        <end position="749"/>
    </location>
</feature>
<comment type="caution">
    <text evidence="3">The sequence shown here is derived from an EMBL/GenBank/DDBJ whole genome shotgun (WGS) entry which is preliminary data.</text>
</comment>
<dbReference type="InterPro" id="IPR001606">
    <property type="entry name" value="ARID_dom"/>
</dbReference>
<feature type="compositionally biased region" description="Low complexity" evidence="1">
    <location>
        <begin position="1036"/>
        <end position="1049"/>
    </location>
</feature>
<dbReference type="PROSITE" id="PS51011">
    <property type="entry name" value="ARID"/>
    <property type="match status" value="1"/>
</dbReference>
<feature type="compositionally biased region" description="Polar residues" evidence="1">
    <location>
        <begin position="437"/>
        <end position="450"/>
    </location>
</feature>
<proteinExistence type="predicted"/>
<reference evidence="3" key="1">
    <citation type="submission" date="2021-02" db="EMBL/GenBank/DDBJ databases">
        <authorList>
            <person name="Nieuwenhuis M."/>
            <person name="Van De Peppel L.J.J."/>
        </authorList>
    </citation>
    <scope>NUCLEOTIDE SEQUENCE</scope>
    <source>
        <strain evidence="3">D49</strain>
    </source>
</reference>
<evidence type="ECO:0000259" key="2">
    <source>
        <dbReference type="PROSITE" id="PS51011"/>
    </source>
</evidence>
<feature type="compositionally biased region" description="Low complexity" evidence="1">
    <location>
        <begin position="1182"/>
        <end position="1196"/>
    </location>
</feature>
<dbReference type="InterPro" id="IPR036431">
    <property type="entry name" value="ARID_dom_sf"/>
</dbReference>
<protein>
    <recommendedName>
        <fullName evidence="2">ARID domain-containing protein</fullName>
    </recommendedName>
</protein>
<feature type="compositionally biased region" description="Polar residues" evidence="1">
    <location>
        <begin position="1240"/>
        <end position="1252"/>
    </location>
</feature>
<feature type="region of interest" description="Disordered" evidence="1">
    <location>
        <begin position="1123"/>
        <end position="1152"/>
    </location>
</feature>
<feature type="compositionally biased region" description="Polar residues" evidence="1">
    <location>
        <begin position="362"/>
        <end position="403"/>
    </location>
</feature>
<dbReference type="Pfam" id="PF01388">
    <property type="entry name" value="ARID"/>
    <property type="match status" value="1"/>
</dbReference>
<evidence type="ECO:0000256" key="1">
    <source>
        <dbReference type="SAM" id="MobiDB-lite"/>
    </source>
</evidence>
<feature type="compositionally biased region" description="Low complexity" evidence="1">
    <location>
        <begin position="451"/>
        <end position="471"/>
    </location>
</feature>
<name>A0A9P7GK63_9AGAR</name>
<feature type="region of interest" description="Disordered" evidence="1">
    <location>
        <begin position="1166"/>
        <end position="1215"/>
    </location>
</feature>
<feature type="region of interest" description="Disordered" evidence="1">
    <location>
        <begin position="114"/>
        <end position="167"/>
    </location>
</feature>
<dbReference type="SMART" id="SM01014">
    <property type="entry name" value="ARID"/>
    <property type="match status" value="1"/>
</dbReference>
<organism evidence="3 4">
    <name type="scientific">Sphagnurus paluster</name>
    <dbReference type="NCBI Taxonomy" id="117069"/>
    <lineage>
        <taxon>Eukaryota</taxon>
        <taxon>Fungi</taxon>
        <taxon>Dikarya</taxon>
        <taxon>Basidiomycota</taxon>
        <taxon>Agaricomycotina</taxon>
        <taxon>Agaricomycetes</taxon>
        <taxon>Agaricomycetidae</taxon>
        <taxon>Agaricales</taxon>
        <taxon>Tricholomatineae</taxon>
        <taxon>Lyophyllaceae</taxon>
        <taxon>Sphagnurus</taxon>
    </lineage>
</organism>
<feature type="compositionally biased region" description="Low complexity" evidence="1">
    <location>
        <begin position="20"/>
        <end position="45"/>
    </location>
</feature>
<dbReference type="GO" id="GO:0003677">
    <property type="term" value="F:DNA binding"/>
    <property type="evidence" value="ECO:0007669"/>
    <property type="project" value="InterPro"/>
</dbReference>
<feature type="region of interest" description="Disordered" evidence="1">
    <location>
        <begin position="1229"/>
        <end position="1252"/>
    </location>
</feature>
<feature type="compositionally biased region" description="Pro residues" evidence="1">
    <location>
        <begin position="916"/>
        <end position="926"/>
    </location>
</feature>
<feature type="region of interest" description="Disordered" evidence="1">
    <location>
        <begin position="602"/>
        <end position="621"/>
    </location>
</feature>
<feature type="compositionally biased region" description="Gly residues" evidence="1">
    <location>
        <begin position="114"/>
        <end position="128"/>
    </location>
</feature>
<feature type="compositionally biased region" description="Low complexity" evidence="1">
    <location>
        <begin position="406"/>
        <end position="427"/>
    </location>
</feature>
<evidence type="ECO:0000313" key="4">
    <source>
        <dbReference type="Proteomes" id="UP000717328"/>
    </source>
</evidence>